<dbReference type="Proteomes" id="UP000540698">
    <property type="component" value="Unassembled WGS sequence"/>
</dbReference>
<accession>A0A7X6L6J1</accession>
<comment type="caution">
    <text evidence="2">The sequence shown here is derived from an EMBL/GenBank/DDBJ whole genome shotgun (WGS) entry which is preliminary data.</text>
</comment>
<evidence type="ECO:0000313" key="3">
    <source>
        <dbReference type="Proteomes" id="UP000540698"/>
    </source>
</evidence>
<reference evidence="2 3" key="1">
    <citation type="submission" date="2020-04" db="EMBL/GenBank/DDBJ databases">
        <title>MicrobeNet Type strains.</title>
        <authorList>
            <person name="Nicholson A.C."/>
        </authorList>
    </citation>
    <scope>NUCLEOTIDE SEQUENCE [LARGE SCALE GENOMIC DNA]</scope>
    <source>
        <strain evidence="2 3">DSM 44956</strain>
    </source>
</reference>
<keyword evidence="2" id="KW-0489">Methyltransferase</keyword>
<proteinExistence type="predicted"/>
<dbReference type="EMBL" id="JAAXOS010000010">
    <property type="protein sequence ID" value="NKY28756.1"/>
    <property type="molecule type" value="Genomic_DNA"/>
</dbReference>
<dbReference type="AlphaFoldDB" id="A0A7X6L6J1"/>
<dbReference type="GO" id="GO:0032259">
    <property type="term" value="P:methylation"/>
    <property type="evidence" value="ECO:0007669"/>
    <property type="project" value="UniProtKB-KW"/>
</dbReference>
<keyword evidence="3" id="KW-1185">Reference proteome</keyword>
<evidence type="ECO:0000313" key="2">
    <source>
        <dbReference type="EMBL" id="NKY28756.1"/>
    </source>
</evidence>
<protein>
    <submittedName>
        <fullName evidence="2">Class I SAM-dependent methyltransferase</fullName>
    </submittedName>
</protein>
<dbReference type="PANTHER" id="PTHR43591:SF24">
    <property type="entry name" value="2-METHOXY-6-POLYPRENYL-1,4-BENZOQUINOL METHYLASE, MITOCHONDRIAL"/>
    <property type="match status" value="1"/>
</dbReference>
<dbReference type="InterPro" id="IPR029063">
    <property type="entry name" value="SAM-dependent_MTases_sf"/>
</dbReference>
<organism evidence="2 3">
    <name type="scientific">Nocardia gamkensis</name>
    <dbReference type="NCBI Taxonomy" id="352869"/>
    <lineage>
        <taxon>Bacteria</taxon>
        <taxon>Bacillati</taxon>
        <taxon>Actinomycetota</taxon>
        <taxon>Actinomycetes</taxon>
        <taxon>Mycobacteriales</taxon>
        <taxon>Nocardiaceae</taxon>
        <taxon>Nocardia</taxon>
    </lineage>
</organism>
<dbReference type="Pfam" id="PF08241">
    <property type="entry name" value="Methyltransf_11"/>
    <property type="match status" value="1"/>
</dbReference>
<gene>
    <name evidence="2" type="ORF">HGB38_21430</name>
</gene>
<dbReference type="SUPFAM" id="SSF53335">
    <property type="entry name" value="S-adenosyl-L-methionine-dependent methyltransferases"/>
    <property type="match status" value="1"/>
</dbReference>
<dbReference type="CDD" id="cd02440">
    <property type="entry name" value="AdoMet_MTases"/>
    <property type="match status" value="1"/>
</dbReference>
<dbReference type="GO" id="GO:0008757">
    <property type="term" value="F:S-adenosylmethionine-dependent methyltransferase activity"/>
    <property type="evidence" value="ECO:0007669"/>
    <property type="project" value="InterPro"/>
</dbReference>
<keyword evidence="2" id="KW-0808">Transferase</keyword>
<dbReference type="Gene3D" id="3.40.50.150">
    <property type="entry name" value="Vaccinia Virus protein VP39"/>
    <property type="match status" value="1"/>
</dbReference>
<dbReference type="InterPro" id="IPR013216">
    <property type="entry name" value="Methyltransf_11"/>
</dbReference>
<sequence>MTTFGEKQSRDYDQRASRLLGGLYRRIAADIDAAAPPGAGILDVGTGPGKLLAQLHSRRPDLRLHGVDLSPHMIELADAALPGGAAELSVGDVAALPYPDDSFDVVVSSLSMHEWPEVDRASTELARVLRPGGTAAIYDFRFVRSAAAQSALRRTFEAATVRREPVRPRWHPIGLYMRLTARAA</sequence>
<feature type="domain" description="Methyltransferase type 11" evidence="1">
    <location>
        <begin position="42"/>
        <end position="137"/>
    </location>
</feature>
<dbReference type="PANTHER" id="PTHR43591">
    <property type="entry name" value="METHYLTRANSFERASE"/>
    <property type="match status" value="1"/>
</dbReference>
<evidence type="ECO:0000259" key="1">
    <source>
        <dbReference type="Pfam" id="PF08241"/>
    </source>
</evidence>
<name>A0A7X6L6J1_9NOCA</name>
<dbReference type="RefSeq" id="WP_062969166.1">
    <property type="nucleotide sequence ID" value="NZ_JAAXOS010000010.1"/>
</dbReference>